<sequence>VQSARATRSTSVSLTTTTPRVPFAPPSPETYPVSTPYRQDVRALKRADIQKLAKREGIRANGKTDAMVVALLAMHPGGIVPLEKEKAPVRRSRRRGTPEPKVEEVEEEVEGKPPVYGESISQYIPPRRRAAVTPAVDAADEEGAQQQRRAPSPLPTPPPPPSPPQREEEELLPTLPNTPVPSPVMATSRGMFTHLCSWYVTHYQRHRRARPAQPSGSPPPASACVRSRVLQTREQPAARTAARAGAPDDRCSH</sequence>
<dbReference type="EMBL" id="JADCUA010000032">
    <property type="protein sequence ID" value="KAH9830323.1"/>
    <property type="molecule type" value="Genomic_DNA"/>
</dbReference>
<feature type="non-terminal residue" evidence="2">
    <location>
        <position position="1"/>
    </location>
</feature>
<organism evidence="2 3">
    <name type="scientific">Rhodofomes roseus</name>
    <dbReference type="NCBI Taxonomy" id="34475"/>
    <lineage>
        <taxon>Eukaryota</taxon>
        <taxon>Fungi</taxon>
        <taxon>Dikarya</taxon>
        <taxon>Basidiomycota</taxon>
        <taxon>Agaricomycotina</taxon>
        <taxon>Agaricomycetes</taxon>
        <taxon>Polyporales</taxon>
        <taxon>Rhodofomes</taxon>
    </lineage>
</organism>
<feature type="region of interest" description="Disordered" evidence="1">
    <location>
        <begin position="83"/>
        <end position="185"/>
    </location>
</feature>
<feature type="compositionally biased region" description="Pro residues" evidence="1">
    <location>
        <begin position="152"/>
        <end position="164"/>
    </location>
</feature>
<reference evidence="2 3" key="1">
    <citation type="journal article" date="2021" name="Environ. Microbiol.">
        <title>Gene family expansions and transcriptome signatures uncover fungal adaptations to wood decay.</title>
        <authorList>
            <person name="Hage H."/>
            <person name="Miyauchi S."/>
            <person name="Viragh M."/>
            <person name="Drula E."/>
            <person name="Min B."/>
            <person name="Chaduli D."/>
            <person name="Navarro D."/>
            <person name="Favel A."/>
            <person name="Norest M."/>
            <person name="Lesage-Meessen L."/>
            <person name="Balint B."/>
            <person name="Merenyi Z."/>
            <person name="de Eugenio L."/>
            <person name="Morin E."/>
            <person name="Martinez A.T."/>
            <person name="Baldrian P."/>
            <person name="Stursova M."/>
            <person name="Martinez M.J."/>
            <person name="Novotny C."/>
            <person name="Magnuson J.K."/>
            <person name="Spatafora J.W."/>
            <person name="Maurice S."/>
            <person name="Pangilinan J."/>
            <person name="Andreopoulos W."/>
            <person name="LaButti K."/>
            <person name="Hundley H."/>
            <person name="Na H."/>
            <person name="Kuo A."/>
            <person name="Barry K."/>
            <person name="Lipzen A."/>
            <person name="Henrissat B."/>
            <person name="Riley R."/>
            <person name="Ahrendt S."/>
            <person name="Nagy L.G."/>
            <person name="Grigoriev I.V."/>
            <person name="Martin F."/>
            <person name="Rosso M.N."/>
        </authorList>
    </citation>
    <scope>NUCLEOTIDE SEQUENCE [LARGE SCALE GENOMIC DNA]</scope>
    <source>
        <strain evidence="2 3">CIRM-BRFM 1785</strain>
    </source>
</reference>
<gene>
    <name evidence="2" type="ORF">C8Q71DRAFT_786822</name>
</gene>
<dbReference type="GeneID" id="72005884"/>
<comment type="caution">
    <text evidence="2">The sequence shown here is derived from an EMBL/GenBank/DDBJ whole genome shotgun (WGS) entry which is preliminary data.</text>
</comment>
<evidence type="ECO:0000256" key="1">
    <source>
        <dbReference type="SAM" id="MobiDB-lite"/>
    </source>
</evidence>
<feature type="region of interest" description="Disordered" evidence="1">
    <location>
        <begin position="1"/>
        <end position="36"/>
    </location>
</feature>
<evidence type="ECO:0008006" key="4">
    <source>
        <dbReference type="Google" id="ProtNLM"/>
    </source>
</evidence>
<protein>
    <recommendedName>
        <fullName evidence="4">SAP domain-containing protein</fullName>
    </recommendedName>
</protein>
<evidence type="ECO:0000313" key="2">
    <source>
        <dbReference type="EMBL" id="KAH9830323.1"/>
    </source>
</evidence>
<feature type="region of interest" description="Disordered" evidence="1">
    <location>
        <begin position="209"/>
        <end position="253"/>
    </location>
</feature>
<dbReference type="Proteomes" id="UP000814176">
    <property type="component" value="Unassembled WGS sequence"/>
</dbReference>
<name>A0ABQ8K1J8_9APHY</name>
<accession>A0ABQ8K1J8</accession>
<keyword evidence="3" id="KW-1185">Reference proteome</keyword>
<feature type="compositionally biased region" description="Low complexity" evidence="1">
    <location>
        <begin position="1"/>
        <end position="21"/>
    </location>
</feature>
<feature type="compositionally biased region" description="Low complexity" evidence="1">
    <location>
        <begin position="232"/>
        <end position="245"/>
    </location>
</feature>
<proteinExistence type="predicted"/>
<evidence type="ECO:0000313" key="3">
    <source>
        <dbReference type="Proteomes" id="UP000814176"/>
    </source>
</evidence>
<dbReference type="RefSeq" id="XP_047773645.1">
    <property type="nucleotide sequence ID" value="XM_047925152.1"/>
</dbReference>